<reference evidence="1" key="1">
    <citation type="submission" date="2020-03" db="EMBL/GenBank/DDBJ databases">
        <title>The deep terrestrial virosphere.</title>
        <authorList>
            <person name="Holmfeldt K."/>
            <person name="Nilsson E."/>
            <person name="Simone D."/>
            <person name="Lopez-Fernandez M."/>
            <person name="Wu X."/>
            <person name="de Brujin I."/>
            <person name="Lundin D."/>
            <person name="Andersson A."/>
            <person name="Bertilsson S."/>
            <person name="Dopson M."/>
        </authorList>
    </citation>
    <scope>NUCLEOTIDE SEQUENCE</scope>
    <source>
        <strain evidence="2">MM415A01141</strain>
        <strain evidence="1">TM448A01293</strain>
        <strain evidence="3">TM448B00595</strain>
    </source>
</reference>
<protein>
    <recommendedName>
        <fullName evidence="4">Pectate lyase</fullName>
    </recommendedName>
</protein>
<organism evidence="1">
    <name type="scientific">viral metagenome</name>
    <dbReference type="NCBI Taxonomy" id="1070528"/>
    <lineage>
        <taxon>unclassified sequences</taxon>
        <taxon>metagenomes</taxon>
        <taxon>organismal metagenomes</taxon>
    </lineage>
</organism>
<dbReference type="AlphaFoldDB" id="A0A6H1ZP21"/>
<dbReference type="EMBL" id="MT144130">
    <property type="protein sequence ID" value="QJA49314.1"/>
    <property type="molecule type" value="Genomic_DNA"/>
</dbReference>
<name>A0A6H1ZP21_9ZZZZ</name>
<evidence type="ECO:0000313" key="1">
    <source>
        <dbReference type="EMBL" id="QJA49314.1"/>
    </source>
</evidence>
<evidence type="ECO:0000313" key="2">
    <source>
        <dbReference type="EMBL" id="QJA78079.1"/>
    </source>
</evidence>
<proteinExistence type="predicted"/>
<dbReference type="EMBL" id="MT142319">
    <property type="protein sequence ID" value="QJA78079.1"/>
    <property type="molecule type" value="Genomic_DNA"/>
</dbReference>
<dbReference type="EMBL" id="MT144637">
    <property type="protein sequence ID" value="QJH96034.1"/>
    <property type="molecule type" value="Genomic_DNA"/>
</dbReference>
<accession>A0A6H1ZP21</accession>
<evidence type="ECO:0008006" key="4">
    <source>
        <dbReference type="Google" id="ProtNLM"/>
    </source>
</evidence>
<evidence type="ECO:0000313" key="3">
    <source>
        <dbReference type="EMBL" id="QJH96034.1"/>
    </source>
</evidence>
<gene>
    <name evidence="2" type="ORF">MM415A01141_0014</name>
    <name evidence="1" type="ORF">TM448A01293_0007</name>
    <name evidence="3" type="ORF">TM448B00595_0024</name>
</gene>
<sequence length="316" mass="34432">MRLQSFHQDFKNYLYQQGIPLMGAGNVFWVLKNGTQSKTALSRLVSPGFYSPTIADVNTRLNSLQNDIVVITPESHSLGASLTISANGTHWVGADVPKRMNQRTRIGMSTAFSPMITVSGYGNSFHNLYTMHGTAAADYIGWRITGARNAFYNCHFGGPMNALQGGHASYEGVSIEGSECYFKDCVFGTDTIGRDEASPNVTLGVGTLTVFDNCTFLCNLTDGDPLFFSVENTSGYTWAQFRNCMFMAFNSNYATAMTKAFEMTGGASCAMVFDPLCVFQNVTALSDATDDTFIWYPVTFSTTTDTAAMLSVKLAV</sequence>